<dbReference type="Proteomes" id="UP000702425">
    <property type="component" value="Unassembled WGS sequence"/>
</dbReference>
<protein>
    <submittedName>
        <fullName evidence="1">Uncharacterized protein</fullName>
    </submittedName>
</protein>
<keyword evidence="2" id="KW-1185">Reference proteome</keyword>
<evidence type="ECO:0000313" key="2">
    <source>
        <dbReference type="Proteomes" id="UP000702425"/>
    </source>
</evidence>
<gene>
    <name evidence="1" type="ORF">E5S67_02307</name>
</gene>
<accession>A0ABX2CYQ2</accession>
<proteinExistence type="predicted"/>
<sequence>MLLLPSISLQSAVNWLSLDIRKWECPNAGLTMIETSMQLKTLDIKVYELELE</sequence>
<comment type="caution">
    <text evidence="1">The sequence shown here is derived from an EMBL/GenBank/DDBJ whole genome shotgun (WGS) entry which is preliminary data.</text>
</comment>
<evidence type="ECO:0000313" key="1">
    <source>
        <dbReference type="EMBL" id="NQE34580.1"/>
    </source>
</evidence>
<dbReference type="EMBL" id="SRRZ01000034">
    <property type="protein sequence ID" value="NQE34580.1"/>
    <property type="molecule type" value="Genomic_DNA"/>
</dbReference>
<name>A0ABX2CYQ2_9CYAN</name>
<organism evidence="1 2">
    <name type="scientific">Microcoleus asticus IPMA8</name>
    <dbReference type="NCBI Taxonomy" id="2563858"/>
    <lineage>
        <taxon>Bacteria</taxon>
        <taxon>Bacillati</taxon>
        <taxon>Cyanobacteriota</taxon>
        <taxon>Cyanophyceae</taxon>
        <taxon>Oscillatoriophycideae</taxon>
        <taxon>Oscillatoriales</taxon>
        <taxon>Microcoleaceae</taxon>
        <taxon>Microcoleus</taxon>
        <taxon>Microcoleus asticus</taxon>
    </lineage>
</organism>
<reference evidence="1 2" key="1">
    <citation type="journal article" date="2020" name="Sci. Rep.">
        <title>A novel cyanobacterial geosmin producer, revising GeoA distribution and dispersion patterns in Bacteria.</title>
        <authorList>
            <person name="Churro C."/>
            <person name="Semedo-Aguiar A.P."/>
            <person name="Silva A.D."/>
            <person name="Pereira-Leal J.B."/>
            <person name="Leite R.B."/>
        </authorList>
    </citation>
    <scope>NUCLEOTIDE SEQUENCE [LARGE SCALE GENOMIC DNA]</scope>
    <source>
        <strain evidence="1 2">IPMA8</strain>
    </source>
</reference>